<organism evidence="7 8">
    <name type="scientific">Deinandra increscens subsp. villosa</name>
    <dbReference type="NCBI Taxonomy" id="3103831"/>
    <lineage>
        <taxon>Eukaryota</taxon>
        <taxon>Viridiplantae</taxon>
        <taxon>Streptophyta</taxon>
        <taxon>Embryophyta</taxon>
        <taxon>Tracheophyta</taxon>
        <taxon>Spermatophyta</taxon>
        <taxon>Magnoliopsida</taxon>
        <taxon>eudicotyledons</taxon>
        <taxon>Gunneridae</taxon>
        <taxon>Pentapetalae</taxon>
        <taxon>asterids</taxon>
        <taxon>campanulids</taxon>
        <taxon>Asterales</taxon>
        <taxon>Asteraceae</taxon>
        <taxon>Asteroideae</taxon>
        <taxon>Heliantheae alliance</taxon>
        <taxon>Madieae</taxon>
        <taxon>Madiinae</taxon>
        <taxon>Deinandra</taxon>
    </lineage>
</organism>
<dbReference type="InterPro" id="IPR016140">
    <property type="entry name" value="Bifunc_inhib/LTP/seed_store"/>
</dbReference>
<dbReference type="PRINTS" id="PR00382">
    <property type="entry name" value="LIPIDTRNSFER"/>
</dbReference>
<comment type="caution">
    <text evidence="7">The sequence shown here is derived from an EMBL/GenBank/DDBJ whole genome shotgun (WGS) entry which is preliminary data.</text>
</comment>
<evidence type="ECO:0000256" key="4">
    <source>
        <dbReference type="RuleBase" id="RU000628"/>
    </source>
</evidence>
<name>A0AAP0C7U8_9ASTR</name>
<evidence type="ECO:0000256" key="1">
    <source>
        <dbReference type="ARBA" id="ARBA00009748"/>
    </source>
</evidence>
<dbReference type="Proteomes" id="UP001408789">
    <property type="component" value="Unassembled WGS sequence"/>
</dbReference>
<gene>
    <name evidence="7" type="ORF">SSX86_030657</name>
</gene>
<evidence type="ECO:0000256" key="2">
    <source>
        <dbReference type="ARBA" id="ARBA00022448"/>
    </source>
</evidence>
<feature type="signal peptide" evidence="5">
    <location>
        <begin position="1"/>
        <end position="29"/>
    </location>
</feature>
<evidence type="ECO:0000256" key="3">
    <source>
        <dbReference type="ARBA" id="ARBA00023121"/>
    </source>
</evidence>
<keyword evidence="5" id="KW-0732">Signal</keyword>
<evidence type="ECO:0000313" key="8">
    <source>
        <dbReference type="Proteomes" id="UP001408789"/>
    </source>
</evidence>
<dbReference type="SMART" id="SM00499">
    <property type="entry name" value="AAI"/>
    <property type="match status" value="1"/>
</dbReference>
<keyword evidence="2 4" id="KW-0813">Transport</keyword>
<comment type="function">
    <text evidence="4">Plant non-specific lipid-transfer proteins transfer phospholipids as well as galactolipids across membranes. May play a role in wax or cutin deposition in the cell walls of expanding epidermal cells and certain secretory tissues.</text>
</comment>
<dbReference type="Pfam" id="PF00234">
    <property type="entry name" value="Tryp_alpha_amyl"/>
    <property type="match status" value="1"/>
</dbReference>
<dbReference type="SUPFAM" id="SSF47699">
    <property type="entry name" value="Bifunctional inhibitor/lipid-transfer protein/seed storage 2S albumin"/>
    <property type="match status" value="1"/>
</dbReference>
<feature type="chain" id="PRO_5042899083" description="Non-specific lipid-transfer protein" evidence="5">
    <location>
        <begin position="30"/>
        <end position="119"/>
    </location>
</feature>
<protein>
    <recommendedName>
        <fullName evidence="4">Non-specific lipid-transfer protein</fullName>
    </recommendedName>
</protein>
<evidence type="ECO:0000256" key="5">
    <source>
        <dbReference type="SAM" id="SignalP"/>
    </source>
</evidence>
<keyword evidence="3 4" id="KW-0446">Lipid-binding</keyword>
<dbReference type="InterPro" id="IPR000528">
    <property type="entry name" value="Plant_nsLTP"/>
</dbReference>
<evidence type="ECO:0000313" key="7">
    <source>
        <dbReference type="EMBL" id="KAK9050373.1"/>
    </source>
</evidence>
<dbReference type="GO" id="GO:0008289">
    <property type="term" value="F:lipid binding"/>
    <property type="evidence" value="ECO:0007669"/>
    <property type="project" value="UniProtKB-KW"/>
</dbReference>
<dbReference type="Gene3D" id="1.10.110.10">
    <property type="entry name" value="Plant lipid-transfer and hydrophobic proteins"/>
    <property type="match status" value="1"/>
</dbReference>
<dbReference type="CDD" id="cd01960">
    <property type="entry name" value="nsLTP1"/>
    <property type="match status" value="1"/>
</dbReference>
<keyword evidence="8" id="KW-1185">Reference proteome</keyword>
<dbReference type="PANTHER" id="PTHR33076">
    <property type="entry name" value="NON-SPECIFIC LIPID-TRANSFER PROTEIN 2-RELATED"/>
    <property type="match status" value="1"/>
</dbReference>
<dbReference type="GO" id="GO:0006869">
    <property type="term" value="P:lipid transport"/>
    <property type="evidence" value="ECO:0007669"/>
    <property type="project" value="InterPro"/>
</dbReference>
<proteinExistence type="inferred from homology"/>
<comment type="similarity">
    <text evidence="1 4">Belongs to the plant LTP family.</text>
</comment>
<accession>A0AAP0C7U8</accession>
<reference evidence="7 8" key="1">
    <citation type="submission" date="2024-04" db="EMBL/GenBank/DDBJ databases">
        <title>The reference genome of an endangered Asteraceae, Deinandra increscens subsp. villosa, native to the Central Coast of California.</title>
        <authorList>
            <person name="Guilliams M."/>
            <person name="Hasenstab-Lehman K."/>
            <person name="Meyer R."/>
            <person name="Mcevoy S."/>
        </authorList>
    </citation>
    <scope>NUCLEOTIDE SEQUENCE [LARGE SCALE GENOMIC DNA]</scope>
    <source>
        <tissue evidence="7">Leaf</tissue>
    </source>
</reference>
<dbReference type="InterPro" id="IPR036312">
    <property type="entry name" value="Bifun_inhib/LTP/seed_sf"/>
</dbReference>
<evidence type="ECO:0000259" key="6">
    <source>
        <dbReference type="SMART" id="SM00499"/>
    </source>
</evidence>
<feature type="domain" description="Bifunctional inhibitor/plant lipid transfer protein/seed storage helical" evidence="6">
    <location>
        <begin position="33"/>
        <end position="117"/>
    </location>
</feature>
<dbReference type="EMBL" id="JBCNJP010002060">
    <property type="protein sequence ID" value="KAK9050373.1"/>
    <property type="molecule type" value="Genomic_DNA"/>
</dbReference>
<sequence length="119" mass="11785">MKGSSNVSLMLLVITILSLLILNIPPSGAAITCSTVIKDVAPCVSYLRSGSGMPPSACCTGAKALAAAASATADKQTACGCLKSASKSLNPNPGLAKSLPGNCGINLGFTISPTVDCTK</sequence>
<dbReference type="AlphaFoldDB" id="A0AAP0C7U8"/>